<dbReference type="AlphaFoldDB" id="A0A146K0W7"/>
<name>A0A146K0W7_9EUKA</name>
<feature type="region of interest" description="Disordered" evidence="2">
    <location>
        <begin position="289"/>
        <end position="315"/>
    </location>
</feature>
<reference evidence="3" key="1">
    <citation type="submission" date="2015-07" db="EMBL/GenBank/DDBJ databases">
        <title>Adaptation to a free-living lifestyle via gene acquisitions in the diplomonad Trepomonas sp. PC1.</title>
        <authorList>
            <person name="Xu F."/>
            <person name="Jerlstrom-Hultqvist J."/>
            <person name="Kolisko M."/>
            <person name="Simpson A.G.B."/>
            <person name="Roger A.J."/>
            <person name="Svard S.G."/>
            <person name="Andersson J.O."/>
        </authorList>
    </citation>
    <scope>NUCLEOTIDE SEQUENCE</scope>
    <source>
        <strain evidence="3">PC1</strain>
    </source>
</reference>
<evidence type="ECO:0000313" key="3">
    <source>
        <dbReference type="EMBL" id="JAP90118.1"/>
    </source>
</evidence>
<evidence type="ECO:0000256" key="2">
    <source>
        <dbReference type="SAM" id="MobiDB-lite"/>
    </source>
</evidence>
<gene>
    <name evidence="3" type="ORF">TPC1_30387</name>
</gene>
<accession>A0A146K0W7</accession>
<sequence length="649" mass="75665">KIQHFDPKKISTKEDDFFTKLTQEEFHQEEFHQKVTTQDPVLKQTLSQLFFDLQVPTQDLQKSKLHNTTQKPKPVQFNEEGLKQKLENIKPGEIQKPVEKLQQPEIIELEEQEDAGYVPKKRSLGNSGIKRLDPLKVVELANNGQMLESIGKHMKESGIKFVPFEEKQEQKQIDQNVALNEERIEKFDDTIKSSQIEHQNDGQPGNNRQIQLTDDQIQKQLIQQHLVYERVKSSYSNEENMYKSEPDCEMPHEPKEKHNLAQKIQQSHQIDLELSEDTKLQTKLIQSQNEQIVQKDQNDSQKTENLDPEADLEPQKDEIHEKAEQKDKSYQQTGKVQNHLADNAKLSKEQSSDNAELFEEVVIVKAQNQTKSPGPKSQSSNQIYFTPQKFYKEHLTQTEPEKEHLSPNLEKLLREKQNEEARLMKIETQLKFIEDEKRNLKLKMQQRQSRAQNFSQKSGHQDIKLSVQAPQSPLDLKSEPVQLTVQSPPKDRQHKAILEINETQTALNNIKKQIRLLSNPDDINIEVQSNKNRIQQNKNVPQQQQKPVTKLSIEQNKEFLQQQISMHELTISQLKRQNYAKLNKVCQQQLRNFTFAVKGKQFLILNSNNEQLYQCALLKKNFIQNETGFTVQCFSGEKAVQVKVKDEKY</sequence>
<feature type="compositionally biased region" description="Basic and acidic residues" evidence="2">
    <location>
        <begin position="240"/>
        <end position="259"/>
    </location>
</feature>
<protein>
    <submittedName>
        <fullName evidence="3">Uncharacterized protein</fullName>
    </submittedName>
</protein>
<evidence type="ECO:0000256" key="1">
    <source>
        <dbReference type="SAM" id="Coils"/>
    </source>
</evidence>
<feature type="non-terminal residue" evidence="3">
    <location>
        <position position="649"/>
    </location>
</feature>
<feature type="region of interest" description="Disordered" evidence="2">
    <location>
        <begin position="234"/>
        <end position="265"/>
    </location>
</feature>
<feature type="non-terminal residue" evidence="3">
    <location>
        <position position="1"/>
    </location>
</feature>
<keyword evidence="1" id="KW-0175">Coiled coil</keyword>
<proteinExistence type="predicted"/>
<feature type="coiled-coil region" evidence="1">
    <location>
        <begin position="409"/>
        <end position="450"/>
    </location>
</feature>
<organism evidence="3">
    <name type="scientific">Trepomonas sp. PC1</name>
    <dbReference type="NCBI Taxonomy" id="1076344"/>
    <lineage>
        <taxon>Eukaryota</taxon>
        <taxon>Metamonada</taxon>
        <taxon>Diplomonadida</taxon>
        <taxon>Hexamitidae</taxon>
        <taxon>Hexamitinae</taxon>
        <taxon>Trepomonas</taxon>
    </lineage>
</organism>
<feature type="compositionally biased region" description="Basic and acidic residues" evidence="2">
    <location>
        <begin position="296"/>
        <end position="305"/>
    </location>
</feature>
<dbReference type="EMBL" id="GDID01006488">
    <property type="protein sequence ID" value="JAP90118.1"/>
    <property type="molecule type" value="Transcribed_RNA"/>
</dbReference>